<feature type="transmembrane region" description="Helical" evidence="1">
    <location>
        <begin position="714"/>
        <end position="734"/>
    </location>
</feature>
<dbReference type="EMBL" id="MCFE01000478">
    <property type="protein sequence ID" value="ORX89081.1"/>
    <property type="molecule type" value="Genomic_DNA"/>
</dbReference>
<keyword evidence="1" id="KW-1133">Transmembrane helix</keyword>
<proteinExistence type="predicted"/>
<dbReference type="InParanoid" id="A0A1Y1XTJ4"/>
<feature type="transmembrane region" description="Helical" evidence="1">
    <location>
        <begin position="801"/>
        <end position="820"/>
    </location>
</feature>
<reference evidence="2 3" key="1">
    <citation type="submission" date="2016-07" db="EMBL/GenBank/DDBJ databases">
        <title>Pervasive Adenine N6-methylation of Active Genes in Fungi.</title>
        <authorList>
            <consortium name="DOE Joint Genome Institute"/>
            <person name="Mondo S.J."/>
            <person name="Dannebaum R.O."/>
            <person name="Kuo R.C."/>
            <person name="Labutti K."/>
            <person name="Haridas S."/>
            <person name="Kuo A."/>
            <person name="Salamov A."/>
            <person name="Ahrendt S.R."/>
            <person name="Lipzen A."/>
            <person name="Sullivan W."/>
            <person name="Andreopoulos W.B."/>
            <person name="Clum A."/>
            <person name="Lindquist E."/>
            <person name="Daum C."/>
            <person name="Ramamoorthy G.K."/>
            <person name="Gryganskyi A."/>
            <person name="Culley D."/>
            <person name="Magnuson J.K."/>
            <person name="James T.Y."/>
            <person name="O'Malley M.A."/>
            <person name="Stajich J.E."/>
            <person name="Spatafora J.W."/>
            <person name="Visel A."/>
            <person name="Grigoriev I.V."/>
        </authorList>
    </citation>
    <scope>NUCLEOTIDE SEQUENCE [LARGE SCALE GENOMIC DNA]</scope>
    <source>
        <strain evidence="2 3">CBS 931.73</strain>
    </source>
</reference>
<keyword evidence="1" id="KW-0812">Transmembrane</keyword>
<evidence type="ECO:0000313" key="3">
    <source>
        <dbReference type="Proteomes" id="UP000193498"/>
    </source>
</evidence>
<keyword evidence="1" id="KW-0472">Membrane</keyword>
<name>A0A1Y1XTJ4_9FUNG</name>
<organism evidence="2 3">
    <name type="scientific">Basidiobolus meristosporus CBS 931.73</name>
    <dbReference type="NCBI Taxonomy" id="1314790"/>
    <lineage>
        <taxon>Eukaryota</taxon>
        <taxon>Fungi</taxon>
        <taxon>Fungi incertae sedis</taxon>
        <taxon>Zoopagomycota</taxon>
        <taxon>Entomophthoromycotina</taxon>
        <taxon>Basidiobolomycetes</taxon>
        <taxon>Basidiobolales</taxon>
        <taxon>Basidiobolaceae</taxon>
        <taxon>Basidiobolus</taxon>
    </lineage>
</organism>
<dbReference type="AlphaFoldDB" id="A0A1Y1XTJ4"/>
<comment type="caution">
    <text evidence="2">The sequence shown here is derived from an EMBL/GenBank/DDBJ whole genome shotgun (WGS) entry which is preliminary data.</text>
</comment>
<protein>
    <submittedName>
        <fullName evidence="2">Uncharacterized protein</fullName>
    </submittedName>
</protein>
<sequence length="878" mass="97851">MSTITAQEYLIPKYEATVLPQERILWYFTRYVSEQAFLTQNLTDDAGRVQRMDKILLPGLLEMYDFDGNKINENANLTKVLSTEDNAFVPTPDGGFLHFYLPLVKTKFGVMVDRYDKTMTKIGEPKLLDGGFELFSVAKGLDHILLAGVSRGANLTAPFVGSIFFDLYGNVVNMTRIADNIYNTSAPFQPTISVVPSPDRFFMINWACKSPSGDNILRANYLSSPGGFQTSRSFIVATAEKTKVVNRADYLIINKCSLLKAGDGHVCIYDYIVQPTDNNPNVNITRYTYSTVFSSTGSQFDLPTLLGNSTIQVSRGIGITRAASLPYGGALLLSDNKISNNQGITSYVQLYDRYWSYYPFENNTLGPTGLVSFPNNSVASLTYDTSTSGAGFFVVPGFRARIDNPPKFLNASDYGNNPIIKTTYPIQGGVAQISTTQRFSLTFIQSDYSTSLGHIYVYDANRPEYPRQVLSVSSDTPIRGDTFNFTLDGYALNLPGTEYYITIDGGTFQSAVSEPLEGLSPYQWRVTTPNAELSKDEKDDITVQVALDLNNTIERSEVANNLTRELTEALPVEANRISASFLRQDNAGDIYQITITKIAASQNRTATAIVNDFQEMIRTKARSPLSKGQYTQTLNSEFGVTVEEDLFRSNKVKFILLGVVVVVLIAAFAFLRRKYPSSDNAVVFVIFISVFDFCTDLLFVLLNSGDIRSLRAPSVIFFVIPFCFNMLSSTYIIVKEVARNPLFHEWFSNHTLLTSSVTILAATNPALIFILSSNFCVGILIEDIPQLVIQVIYKTFNGFFKIIPFLAVLSNCIGVIYAIVSQVYNYMSWRHDKQQIASSKRESKQHLSYATAGESLQIPESITTASTDNFRYSRSWIE</sequence>
<evidence type="ECO:0000313" key="2">
    <source>
        <dbReference type="EMBL" id="ORX89081.1"/>
    </source>
</evidence>
<feature type="transmembrane region" description="Helical" evidence="1">
    <location>
        <begin position="683"/>
        <end position="702"/>
    </location>
</feature>
<keyword evidence="3" id="KW-1185">Reference proteome</keyword>
<gene>
    <name evidence="2" type="ORF">K493DRAFT_410651</name>
</gene>
<feature type="transmembrane region" description="Helical" evidence="1">
    <location>
        <begin position="654"/>
        <end position="671"/>
    </location>
</feature>
<accession>A0A1Y1XTJ4</accession>
<evidence type="ECO:0000256" key="1">
    <source>
        <dbReference type="SAM" id="Phobius"/>
    </source>
</evidence>
<dbReference type="Proteomes" id="UP000193498">
    <property type="component" value="Unassembled WGS sequence"/>
</dbReference>
<feature type="transmembrane region" description="Helical" evidence="1">
    <location>
        <begin position="755"/>
        <end position="781"/>
    </location>
</feature>
<dbReference type="OrthoDB" id="2420894at2759"/>